<evidence type="ECO:0000256" key="7">
    <source>
        <dbReference type="ARBA" id="ARBA00022741"/>
    </source>
</evidence>
<feature type="domain" description="PPM-type phosphatase" evidence="17">
    <location>
        <begin position="59"/>
        <end position="349"/>
    </location>
</feature>
<dbReference type="InterPro" id="IPR014710">
    <property type="entry name" value="RmlC-like_jellyroll"/>
</dbReference>
<dbReference type="CDD" id="cd00143">
    <property type="entry name" value="PP2Cc"/>
    <property type="match status" value="1"/>
</dbReference>
<feature type="domain" description="Cyclic nucleotide-binding" evidence="16">
    <location>
        <begin position="564"/>
        <end position="709"/>
    </location>
</feature>
<keyword evidence="9 14" id="KW-0378">Hydrolase</keyword>
<dbReference type="CDD" id="cd00038">
    <property type="entry name" value="CAP_ED"/>
    <property type="match status" value="2"/>
</dbReference>
<dbReference type="PROSITE" id="PS50042">
    <property type="entry name" value="CNMP_BINDING_3"/>
    <property type="match status" value="2"/>
</dbReference>
<dbReference type="InterPro" id="IPR000222">
    <property type="entry name" value="PP2C_BS"/>
</dbReference>
<evidence type="ECO:0000313" key="18">
    <source>
        <dbReference type="EMBL" id="CAK9257412.1"/>
    </source>
</evidence>
<dbReference type="PROSITE" id="PS51746">
    <property type="entry name" value="PPM_2"/>
    <property type="match status" value="1"/>
</dbReference>
<dbReference type="SUPFAM" id="SSF81606">
    <property type="entry name" value="PP2C-like"/>
    <property type="match status" value="1"/>
</dbReference>
<dbReference type="InterPro" id="IPR018490">
    <property type="entry name" value="cNMP-bd_dom_sf"/>
</dbReference>
<comment type="cofactor">
    <cofactor evidence="2">
        <name>Mg(2+)</name>
        <dbReference type="ChEBI" id="CHEBI:18420"/>
    </cofactor>
</comment>
<dbReference type="SMART" id="SM00100">
    <property type="entry name" value="cNMP"/>
    <property type="match status" value="2"/>
</dbReference>
<evidence type="ECO:0000259" key="16">
    <source>
        <dbReference type="PROSITE" id="PS50042"/>
    </source>
</evidence>
<keyword evidence="19" id="KW-1185">Reference proteome</keyword>
<dbReference type="InterPro" id="IPR001932">
    <property type="entry name" value="PPM-type_phosphatase-like_dom"/>
</dbReference>
<evidence type="ECO:0000256" key="2">
    <source>
        <dbReference type="ARBA" id="ARBA00001946"/>
    </source>
</evidence>
<dbReference type="PANTHER" id="PTHR24353:SF127">
    <property type="entry name" value="PROTEIN PHOSPHATASE 2C AND CYCLIC NUCLEOTIDE-BINDING_KINASE DOMAIN-CONTAINING PROTEIN"/>
    <property type="match status" value="1"/>
</dbReference>
<keyword evidence="5" id="KW-0808">Transferase</keyword>
<proteinExistence type="inferred from homology"/>
<protein>
    <recommendedName>
        <fullName evidence="3">protein-serine/threonine phosphatase</fullName>
        <ecNumber evidence="3">3.1.3.16</ecNumber>
    </recommendedName>
</protein>
<evidence type="ECO:0000256" key="1">
    <source>
        <dbReference type="ARBA" id="ARBA00001936"/>
    </source>
</evidence>
<dbReference type="Gene3D" id="1.10.510.10">
    <property type="entry name" value="Transferase(Phosphotransferase) domain 1"/>
    <property type="match status" value="1"/>
</dbReference>
<keyword evidence="12 14" id="KW-0904">Protein phosphatase</keyword>
<dbReference type="PRINTS" id="PR00103">
    <property type="entry name" value="CAMPKINASE"/>
</dbReference>
<dbReference type="Pfam" id="PF00027">
    <property type="entry name" value="cNMP_binding"/>
    <property type="match status" value="1"/>
</dbReference>
<dbReference type="InterPro" id="IPR000595">
    <property type="entry name" value="cNMP-bd_dom"/>
</dbReference>
<evidence type="ECO:0000256" key="13">
    <source>
        <dbReference type="ARBA" id="ARBA00023211"/>
    </source>
</evidence>
<evidence type="ECO:0000256" key="6">
    <source>
        <dbReference type="ARBA" id="ARBA00022723"/>
    </source>
</evidence>
<evidence type="ECO:0000256" key="14">
    <source>
        <dbReference type="RuleBase" id="RU003465"/>
    </source>
</evidence>
<keyword evidence="7" id="KW-0547">Nucleotide-binding</keyword>
<keyword evidence="11" id="KW-0460">Magnesium</keyword>
<dbReference type="InterPro" id="IPR011009">
    <property type="entry name" value="Kinase-like_dom_sf"/>
</dbReference>
<dbReference type="Gene3D" id="3.30.200.20">
    <property type="entry name" value="Phosphorylase Kinase, domain 1"/>
    <property type="match status" value="1"/>
</dbReference>
<dbReference type="PANTHER" id="PTHR24353">
    <property type="entry name" value="CYCLIC NUCLEOTIDE-DEPENDENT PROTEIN KINASE"/>
    <property type="match status" value="1"/>
</dbReference>
<evidence type="ECO:0000256" key="9">
    <source>
        <dbReference type="ARBA" id="ARBA00022801"/>
    </source>
</evidence>
<evidence type="ECO:0000256" key="3">
    <source>
        <dbReference type="ARBA" id="ARBA00013081"/>
    </source>
</evidence>
<dbReference type="Proteomes" id="UP001497444">
    <property type="component" value="Chromosome 10"/>
</dbReference>
<evidence type="ECO:0000256" key="4">
    <source>
        <dbReference type="ARBA" id="ARBA00022527"/>
    </source>
</evidence>
<dbReference type="EC" id="3.1.3.16" evidence="3"/>
<feature type="domain" description="Protein kinase" evidence="15">
    <location>
        <begin position="736"/>
        <end position="989"/>
    </location>
</feature>
<keyword evidence="13" id="KW-0464">Manganese</keyword>
<dbReference type="Gene3D" id="2.60.120.10">
    <property type="entry name" value="Jelly Rolls"/>
    <property type="match status" value="2"/>
</dbReference>
<dbReference type="Pfam" id="PF00481">
    <property type="entry name" value="PP2C"/>
    <property type="match status" value="1"/>
</dbReference>
<evidence type="ECO:0000259" key="15">
    <source>
        <dbReference type="PROSITE" id="PS50011"/>
    </source>
</evidence>
<dbReference type="SUPFAM" id="SSF51206">
    <property type="entry name" value="cAMP-binding domain-like"/>
    <property type="match status" value="2"/>
</dbReference>
<dbReference type="SMART" id="SM00332">
    <property type="entry name" value="PP2Cc"/>
    <property type="match status" value="1"/>
</dbReference>
<dbReference type="PROSITE" id="PS01032">
    <property type="entry name" value="PPM_1"/>
    <property type="match status" value="1"/>
</dbReference>
<evidence type="ECO:0000313" key="19">
    <source>
        <dbReference type="Proteomes" id="UP001497444"/>
    </source>
</evidence>
<dbReference type="EMBL" id="OZ020105">
    <property type="protein sequence ID" value="CAK9257412.1"/>
    <property type="molecule type" value="Genomic_DNA"/>
</dbReference>
<dbReference type="SMART" id="SM00220">
    <property type="entry name" value="S_TKc"/>
    <property type="match status" value="1"/>
</dbReference>
<dbReference type="Gene3D" id="3.60.40.10">
    <property type="entry name" value="PPM-type phosphatase domain"/>
    <property type="match status" value="1"/>
</dbReference>
<evidence type="ECO:0000259" key="17">
    <source>
        <dbReference type="PROSITE" id="PS51746"/>
    </source>
</evidence>
<feature type="domain" description="Cyclic nucleotide-binding" evidence="16">
    <location>
        <begin position="439"/>
        <end position="546"/>
    </location>
</feature>
<name>A0ABP0VVJ3_9BRYO</name>
<sequence length="1043" mass="116026">MGCVHGKTAASVRLDEDSLLLPSLDLDLGMSHLNHLPDQCLPASGCRVVKVPAGGYELRYSSLTQRGYYPEAPDKVNQDSSCVHMGFGGNPSHHFFGVFDGHGEFGAHCSQFAKKHLCENLLRSSHFPSDMLQAYNSSFVSTNMQLHQFNIDDSMSGTTAVTVLVRGRTLYVANVGDSRAVIAEWKGKNLVAVDLSSDQTPFRTDECARVKSCGARVLTLDQLEGLKDPHIQCWGCEDDDDGDPPRLWVANGMYPGTAFTRSIGDSTAEQIGVIAVPEVLVMDLTTKHPFFVLASDGVFEFLSSQAVVDMVAKSSDPKDACAAIVAESYRLWLQYETRTDDITIIVVHIDGLEDVQIGSPDLHKCHSMQTAGVVKSPLRKVQEAWKYGQPPFHEQSRAHSRAIEASLEQDEPWVPPQSLHSKTPADEAQIKQAMQGNFLFQSLTEKQLNTLCECMELVEVNAGDIVIRQGSGGDLFYIVESGQFEVLMGSVATHGLGTVVHCYDSNSARCFGELALMYGKPGQATVRAVTDGCLWVLEKGAFHGVLVMNQVHRPSLKKFRSMEIFSKLSLSHLHNLVDALTDVTFADGEIIVRKDEVLSAFYIVNKGHVDVTYHENLDTDYIQEFQLPRASSEFAVKRCKLAVSDDCGEDEPDFRSFGEWVLLKEPGPPMTAVAVGDVQCWTITRKRFEETVGSLRSIMMEDQHHTDKMSLLRKVQLAEVDEHAFEKITPNDLDWQETVYVTDYCEVGVVLCKKSGDVISMKRYQRRKVQRLGRENQVLLERALFENLRPSPYVPHLLATPISSDSVALVLNCVLAGPLDIVLHSPLDEDSTRFLAASVVLAIELLHKDGVVYHGISPDILMLDRKGQVKLADFRFAEQMSDEQSFSICGMADFLAPEIIKGQGHGLASDWWAVGVLVYFMLQNELPFGSWQDSELDTFGRIARRQLDFPTNLSAEVVDLIDKFLIVDPKKRLGCGNQGITAIKGHSWFDSTDWDALLEGGVEVPSEIIRRLEYSLDVHPTDDTYQVFDLRPDEDDPPWLEGW</sequence>
<keyword evidence="10" id="KW-0067">ATP-binding</keyword>
<evidence type="ECO:0000256" key="8">
    <source>
        <dbReference type="ARBA" id="ARBA00022777"/>
    </source>
</evidence>
<accession>A0ABP0VVJ3</accession>
<reference evidence="18" key="1">
    <citation type="submission" date="2024-02" db="EMBL/GenBank/DDBJ databases">
        <authorList>
            <consortium name="ELIXIR-Norway"/>
            <consortium name="Elixir Norway"/>
        </authorList>
    </citation>
    <scope>NUCLEOTIDE SEQUENCE</scope>
</reference>
<comment type="cofactor">
    <cofactor evidence="1">
        <name>Mn(2+)</name>
        <dbReference type="ChEBI" id="CHEBI:29035"/>
    </cofactor>
</comment>
<dbReference type="SUPFAM" id="SSF56112">
    <property type="entry name" value="Protein kinase-like (PK-like)"/>
    <property type="match status" value="1"/>
</dbReference>
<keyword evidence="8" id="KW-0418">Kinase</keyword>
<dbReference type="InterPro" id="IPR000719">
    <property type="entry name" value="Prot_kinase_dom"/>
</dbReference>
<evidence type="ECO:0000256" key="5">
    <source>
        <dbReference type="ARBA" id="ARBA00022679"/>
    </source>
</evidence>
<dbReference type="InterPro" id="IPR036457">
    <property type="entry name" value="PPM-type-like_dom_sf"/>
</dbReference>
<keyword evidence="4" id="KW-0723">Serine/threonine-protein kinase</keyword>
<evidence type="ECO:0000256" key="11">
    <source>
        <dbReference type="ARBA" id="ARBA00022842"/>
    </source>
</evidence>
<evidence type="ECO:0000256" key="12">
    <source>
        <dbReference type="ARBA" id="ARBA00022912"/>
    </source>
</evidence>
<keyword evidence="6" id="KW-0479">Metal-binding</keyword>
<comment type="similarity">
    <text evidence="14">Belongs to the PP2C family.</text>
</comment>
<gene>
    <name evidence="18" type="ORF">CSSPJE1EN1_LOCUS2890</name>
</gene>
<dbReference type="PROSITE" id="PS50011">
    <property type="entry name" value="PROTEIN_KINASE_DOM"/>
    <property type="match status" value="1"/>
</dbReference>
<organism evidence="18 19">
    <name type="scientific">Sphagnum jensenii</name>
    <dbReference type="NCBI Taxonomy" id="128206"/>
    <lineage>
        <taxon>Eukaryota</taxon>
        <taxon>Viridiplantae</taxon>
        <taxon>Streptophyta</taxon>
        <taxon>Embryophyta</taxon>
        <taxon>Bryophyta</taxon>
        <taxon>Sphagnophytina</taxon>
        <taxon>Sphagnopsida</taxon>
        <taxon>Sphagnales</taxon>
        <taxon>Sphagnaceae</taxon>
        <taxon>Sphagnum</taxon>
    </lineage>
</organism>
<dbReference type="Pfam" id="PF00069">
    <property type="entry name" value="Pkinase"/>
    <property type="match status" value="1"/>
</dbReference>
<evidence type="ECO:0000256" key="10">
    <source>
        <dbReference type="ARBA" id="ARBA00022840"/>
    </source>
</evidence>